<accession>A0ACA9P3K5</accession>
<name>A0ACA9P3K5_9GLOM</name>
<dbReference type="Proteomes" id="UP000789366">
    <property type="component" value="Unassembled WGS sequence"/>
</dbReference>
<feature type="non-terminal residue" evidence="1">
    <location>
        <position position="1"/>
    </location>
</feature>
<dbReference type="EMBL" id="CAJVPW010020009">
    <property type="protein sequence ID" value="CAG8687353.1"/>
    <property type="molecule type" value="Genomic_DNA"/>
</dbReference>
<comment type="caution">
    <text evidence="1">The sequence shown here is derived from an EMBL/GenBank/DDBJ whole genome shotgun (WGS) entry which is preliminary data.</text>
</comment>
<evidence type="ECO:0000313" key="1">
    <source>
        <dbReference type="EMBL" id="CAG8687353.1"/>
    </source>
</evidence>
<proteinExistence type="predicted"/>
<evidence type="ECO:0000313" key="2">
    <source>
        <dbReference type="Proteomes" id="UP000789366"/>
    </source>
</evidence>
<reference evidence="1" key="1">
    <citation type="submission" date="2021-06" db="EMBL/GenBank/DDBJ databases">
        <authorList>
            <person name="Kallberg Y."/>
            <person name="Tangrot J."/>
            <person name="Rosling A."/>
        </authorList>
    </citation>
    <scope>NUCLEOTIDE SEQUENCE</scope>
    <source>
        <strain evidence="1">28 12/20/2015</strain>
    </source>
</reference>
<protein>
    <submittedName>
        <fullName evidence="1">11492_t:CDS:1</fullName>
    </submittedName>
</protein>
<sequence>KMISYNIPELSSESLNDIKKEPHDTLIEIYDKKSNNVKVFDAHSNVLCNRCEYFKIALSEKWAKKDDNKYKLRLEISCDAFEVIFKGICSGTIILTDLNITTSIELLLASDLLLFHEFLDFLKIKLLERNKMDWKDNEIIYMLKGSYRIPALQDLYLVCQDLIAERPMILFESPEFLSIDEDLLLSILKLDMISLSEISIFNNLIKWGIANTPNYNTINDETSRTNALGTTLEDALQLIRYNNIKDSIIEYNQILPDKEVLYKIPPRANYIVEPKVISNRFAGLIVAWIDRKDPMDAHYTAFNSPFRFRHVFRMNDNSKFSTQLYRFHHYSNKLPTIKCHEGPSLMIMKLKNSGKFIGAYNPIQWKQGSGSSCGSTSESFIFSCDDKYGSNYRLCRVKNFDHAVCLVSDFGGLLNFGEDLMFKFNKENVSCHIKCKFYEQTTLQEGIYEIEEWNVYKVRRKDDQPMRVMTRITNSPVESKILDSDFFGMISTWIDNKDPEKDLYLKSNMPFEFTPIFRMNDHTAFYPKQFYNQSTNRLLPTMKCHHEPSLMIMKLKTGNIVGAYNPLDWTYGSYRYYPTDIEYRYTSNSFIFSYDPDVNDGVNYKLSRVLNFDKAIGSEKICTNRKDLNGLMLRFGNDLRFIHNGSVRRNVQDRVFCHIAQNGHYEQPAILPPGNYEVDQWEIFRVSVKDQEALEAD</sequence>
<organism evidence="1 2">
    <name type="scientific">Cetraspora pellucida</name>
    <dbReference type="NCBI Taxonomy" id="1433469"/>
    <lineage>
        <taxon>Eukaryota</taxon>
        <taxon>Fungi</taxon>
        <taxon>Fungi incertae sedis</taxon>
        <taxon>Mucoromycota</taxon>
        <taxon>Glomeromycotina</taxon>
        <taxon>Glomeromycetes</taxon>
        <taxon>Diversisporales</taxon>
        <taxon>Gigasporaceae</taxon>
        <taxon>Cetraspora</taxon>
    </lineage>
</organism>
<keyword evidence="2" id="KW-1185">Reference proteome</keyword>
<gene>
    <name evidence="1" type="ORF">SPELUC_LOCUS10564</name>
</gene>